<organism evidence="7 8">
    <name type="scientific">Acropora cervicornis</name>
    <name type="common">Staghorn coral</name>
    <dbReference type="NCBI Taxonomy" id="6130"/>
    <lineage>
        <taxon>Eukaryota</taxon>
        <taxon>Metazoa</taxon>
        <taxon>Cnidaria</taxon>
        <taxon>Anthozoa</taxon>
        <taxon>Hexacorallia</taxon>
        <taxon>Scleractinia</taxon>
        <taxon>Astrocoeniina</taxon>
        <taxon>Acroporidae</taxon>
        <taxon>Acropora</taxon>
    </lineage>
</organism>
<dbReference type="InterPro" id="IPR019734">
    <property type="entry name" value="TPR_rpt"/>
</dbReference>
<feature type="region of interest" description="Disordered" evidence="6">
    <location>
        <begin position="1692"/>
        <end position="1734"/>
    </location>
</feature>
<keyword evidence="4" id="KW-0067">ATP-binding</keyword>
<dbReference type="GO" id="GO:0016787">
    <property type="term" value="F:hydrolase activity"/>
    <property type="evidence" value="ECO:0007669"/>
    <property type="project" value="UniProtKB-KW"/>
</dbReference>
<dbReference type="SUPFAM" id="SSF52540">
    <property type="entry name" value="P-loop containing nucleoside triphosphate hydrolases"/>
    <property type="match status" value="1"/>
</dbReference>
<name>A0AAD9Q7W8_ACRCE</name>
<evidence type="ECO:0000313" key="7">
    <source>
        <dbReference type="EMBL" id="KAK2555996.1"/>
    </source>
</evidence>
<dbReference type="SMART" id="SM00028">
    <property type="entry name" value="TPR"/>
    <property type="match status" value="7"/>
</dbReference>
<evidence type="ECO:0000256" key="1">
    <source>
        <dbReference type="ARBA" id="ARBA00022741"/>
    </source>
</evidence>
<sequence>MWVIFFNQYILLLGSNHFFYEEYSHIFQEAALTQKEKAFEEFKQKNYERSLTLFHLALLLHPQGNSNWMKFKRSIESHQADASFKLQRYVQALEIGEQSHHSNSTVNAEEAKRWKERGNKLSIDPNTVELAIRYYSLALKYTPPREKELTAVILSNRSFMYIKRENKEAALEDATQCVKNKPDWAKAHYRLGSCLLANQMLSEALKSFSRSLELLIGDSNSIEHHKEDTFDQLLSVAVRESGDTSSIQFKIPQNLTQKMIDKAVTEKDWNRLYVLFMGGGGEKCFETGSGGLGTGCDAMNVPLERIIRCDFPNLDMFIRILLYHNAVASEDLVDVAIQLGKCEVMNMLLEEFPAVAARKSAKRCFKSEGQEARQKGDKRGASRLFELSLKHEDLTPVEKQETLEILCELYFELKDFKRCLETGLKLKAIYKDDQDNQIKQATLWKNRGNELYKENEFDLMAKYFSLAMEFTPTSNKDAMSALLSNRCFALTSSKKLKEALADAKDCIALKPQWFRGYSRHGTCLSLLKRHEEALREFCKAYTYARNKKEKHAMAREVVSTAMEIPGGETKITCTFPPPSLLHLVKEATEKSNWKKLHFLFLGTRSRGIASECDASFVPLDLLIAEYNIEDLDKLAGHLLQQGAPPDGLRDRKCPPLLVAMENKKFRVAVTLLRNNADPCCIVGSDIFIKREGKPKQWCHLGCIALEKKDYKKAVMLLNMSLHLWDVNTEPEEAHRWHVRASSVFEQRDSRYDRICKEYVNLAVKYTPVNSNATLSSLLCLRSKIEQRLENYSRVKCLRKLQRLPEAMQAINEYLTQETDEKLMSSLLSEALDISVEFKEETLSLTAPVPGHLLTNLAKQVIERKEWDKLEVLFIGWRGSLGDPFGEGGLAPNFDASGVPLGEVIHHFPTKQTLLMTTLLELGASVNAIDGSTFIPLNEAFEKEDEVLVEKLVQMGADCCVAGIDGQPMIHKALTKGLQRGNFRCLKAMMGSPIPGIKSAQDSEGNSLYHLCVRRKTTKHSCDAIKMLQKANFNPHIPNIKGETAIKLLRVTDRRWKMIDAAMSSIKSAKTDAVNSSGTESLGASVKRTKSQEDFTPQNVENDTWSACTDDNKEHEQKEVKLIMVDGKQQWRKETLENIQKLIDSLSTNLTLSSLNGPQEQESKEALDQHSLSLKIAPEQESDNRSDVTDDDVLEEETMDKEMETKIDLNSPFENLPWEVDCTDNVWKIMRSRNVGNNLRKRIVNKIRMLANGRWSKTLCKRLEGQPKREGIQLYESKLTKSQRIIWEKTVAFSNRLSDSPEHRLNAENSKGKIYSEIIRVWDIVLDHQKLQRSIDHITKSHSRGMDCLMKTRLKGIPRDSDKDDASSGLCLPDRYMEIEESNQAPQPVVKKEVRKMGNSGLSQIFYPPASSNDQEYHILKFYSFNSALVKSVLESDSSTKVDFPFKVTELEYAIVNLQPNPTTPIILLGRSGTGKTTCCLYRLWNKFQCYWEKAHTAGPYIPKYLPPGEAMLQVDEEDTKETMKQGASSKDRPSTSTYVLEQDVEARIETTTASDVQDEESQTQTYTAQSCTLPNEKIPCEEDKPEEAARGSNLEHLHQIFITKNSVLCSEVEKNFRELCHACPAAESRIKFEGKSIPARIQDIHEEEWPLFVNSRDWLLILDASLPGEPFFKRAQDGTLLRQIEGWGEEDDHLKLIPATDTDEESDEEEGEETTETNKENEVPTEKRKEQKQQRDLRREITYKVFQGEIWPKMLNSSKEKIEFHPTLVWTEIRSFIKGSAEALLSSNGVLSEDDYKSLGKKKASNFTADRSMIYRLFRIYQRVRHAKGLFDEADLVFNIHQRLRKIPKWTVHEFYVDETQDFTQAELSLLIRCCRFPNEMFFTGDTAQSIMRGIAFRFEDLKSLFHHAKEAAGVIDHRLQLRVPKKLYQLTYNYRSHAGILHLASSVVDLLLHHFPESFDKLKKDEGLFDGPRPVLIESCSPSDLALLLEGNQRQSSRIEFGAHQVVLVASNEARNKLPDELQQALVMTIYEAKGLEFDDVLIYNFFKDSQAGKEWRVVTSFSEKCTMKATTSTGLVEIREDDLTECHSRPLQFDPEKHKVLNSELKYLYTAITRARVNVWFFDEDEETRAPVFEYFQKLGLVEVVSLSENEEGTRDLSKMFAAKSTPQEWQKGGHRFYKKGLWALAMKCFERAGDQSMVEKSQARQQADGALKFRYTNKQKMRDEFLKTGERFLKCGMPEEAAICLKNSQEFILVAKLYEKTGKKKGLPTDSSRCYESLNNYRDAIETLCQSDHFDEALKALERFSILSSSGDPESLQGIIPPKVTRTTERLRHLLADKHLKQGNMKEMEDTLKHLPLHDRIAFFKKRELVSEAAKAMEMQGKRDEAALFLKNMGRFQEAVKYSTDPKFSADCLLSLVRTTTRVSEIDISGNLRRAFEFYECCNDINGQAEVLLLRGKLLKEPQTLQEAGRLFDKSKNCCGEVESVKELLKATDFLPPEKFGQWIAVRSLERLLRLTSLLHKPAKQLSNVDRNEVERCEKHFGLFTAGATQRKEYLYVHVGRFGKVDSQFIESNVSKTVDAAEARQKIARFLIKECVFFHQFICRMLEKSLRRNSLSRNVTDGTRCEDLCCEFQQKDSKDLFNNSFHSMLNFVYLEAVISQEFPGISLSKGSKDLLQLQDKVKEYPACQRFYDLLFPLSGCSKHHLPNVRDIRMTNAVKHRLFQYALFLWNKADKEERRTDTNNFLKVSSLLQLTESSQKMMTLICKEEKDFEGMVSKLEDENFQLAKNGMVSEQEGSGRYESYLHWWERGIKRLYVDCDVEKAARLIIRRFLTLPAKRSRMIFPSIANTVMILEHQMTACLALFARLHLNEKAPVVCLPESYLTMVKFWDSFRPVMDTRHSFTMFEAVDFNFRKAEGNKERLSRAISSILKYLVELACGVMSSSFDVIGDALFLKSTTIEEAERTFVFFLTMLCNCGVGIPISSEKILLKKLLTLHPSGDLPSRLKDELSRSKEVKGYSDVVKILKAWLLETRGEKLLDLRWRNHKLWRDGSSNPSNYGPKFDTDISTLQSELEKSRLQVKEEANREVKALDSEEIKGANVDATEETMEVELTAEERQEKDEARSKIINIEVVEIPPERKLLGQVSIEDRTSINVLEDHFSRFTVDMTACTICGITFKSSVEERALVRQDEDGKEEIMETAETHQKSQAHRQKELEFQEFKNLYAEEIYPNLMKYDDVSSSAERLHMKDVGLDLDRLERSRNNLFSVLEKIESSRCWSETALLLVAVQDFKAELEKTSPILEQAKSESLPQGHEEYEADTVESQDEDTGYQDEIMPEEVNPKQKKRGKSRRRNRKR</sequence>
<dbReference type="Gene3D" id="1.10.10.160">
    <property type="match status" value="1"/>
</dbReference>
<feature type="compositionally biased region" description="Acidic residues" evidence="6">
    <location>
        <begin position="3319"/>
        <end position="3339"/>
    </location>
</feature>
<feature type="compositionally biased region" description="Acidic residues" evidence="6">
    <location>
        <begin position="1701"/>
        <end position="1715"/>
    </location>
</feature>
<evidence type="ECO:0000256" key="6">
    <source>
        <dbReference type="SAM" id="MobiDB-lite"/>
    </source>
</evidence>
<keyword evidence="5" id="KW-0802">TPR repeat</keyword>
<proteinExistence type="predicted"/>
<keyword evidence="3" id="KW-0347">Helicase</keyword>
<dbReference type="InterPro" id="IPR036770">
    <property type="entry name" value="Ankyrin_rpt-contain_sf"/>
</dbReference>
<gene>
    <name evidence="7" type="ORF">P5673_021986</name>
</gene>
<dbReference type="PANTHER" id="PTHR21529:SF4">
    <property type="entry name" value="TPR AND ANKYRIN REPEAT-CONTAINING PROTEIN 1"/>
    <property type="match status" value="1"/>
</dbReference>
<dbReference type="Gene3D" id="1.25.40.10">
    <property type="entry name" value="Tetratricopeptide repeat domain"/>
    <property type="match status" value="2"/>
</dbReference>
<evidence type="ECO:0000256" key="4">
    <source>
        <dbReference type="ARBA" id="ARBA00022840"/>
    </source>
</evidence>
<dbReference type="InterPro" id="IPR011990">
    <property type="entry name" value="TPR-like_helical_dom_sf"/>
</dbReference>
<keyword evidence="8" id="KW-1185">Reference proteome</keyword>
<comment type="caution">
    <text evidence="7">The sequence shown here is derived from an EMBL/GenBank/DDBJ whole genome shotgun (WGS) entry which is preliminary data.</text>
</comment>
<dbReference type="GO" id="GO:0004386">
    <property type="term" value="F:helicase activity"/>
    <property type="evidence" value="ECO:0007669"/>
    <property type="project" value="UniProtKB-KW"/>
</dbReference>
<dbReference type="Gene3D" id="3.40.50.300">
    <property type="entry name" value="P-loop containing nucleotide triphosphate hydrolases"/>
    <property type="match status" value="2"/>
</dbReference>
<evidence type="ECO:0000256" key="2">
    <source>
        <dbReference type="ARBA" id="ARBA00022801"/>
    </source>
</evidence>
<feature type="region of interest" description="Disordered" evidence="6">
    <location>
        <begin position="1073"/>
        <end position="1097"/>
    </location>
</feature>
<feature type="region of interest" description="Disordered" evidence="6">
    <location>
        <begin position="3304"/>
        <end position="3359"/>
    </location>
</feature>
<dbReference type="Gene3D" id="1.25.40.20">
    <property type="entry name" value="Ankyrin repeat-containing domain"/>
    <property type="match status" value="1"/>
</dbReference>
<dbReference type="PROSITE" id="PS50005">
    <property type="entry name" value="TPR"/>
    <property type="match status" value="2"/>
</dbReference>
<dbReference type="PANTHER" id="PTHR21529">
    <property type="entry name" value="MAMMARY TURMOR VIRUS RECEPTOR HOMOLOG 1, 2 MTVR1, 2"/>
    <property type="match status" value="1"/>
</dbReference>
<dbReference type="SMART" id="SM00248">
    <property type="entry name" value="ANK"/>
    <property type="match status" value="3"/>
</dbReference>
<evidence type="ECO:0000313" key="8">
    <source>
        <dbReference type="Proteomes" id="UP001249851"/>
    </source>
</evidence>
<feature type="repeat" description="TPR" evidence="5">
    <location>
        <begin position="441"/>
        <end position="474"/>
    </location>
</feature>
<reference evidence="7" key="1">
    <citation type="journal article" date="2023" name="G3 (Bethesda)">
        <title>Whole genome assembly and annotation of the endangered Caribbean coral Acropora cervicornis.</title>
        <authorList>
            <person name="Selwyn J.D."/>
            <person name="Vollmer S.V."/>
        </authorList>
    </citation>
    <scope>NUCLEOTIDE SEQUENCE</scope>
    <source>
        <strain evidence="7">K2</strain>
    </source>
</reference>
<dbReference type="InterPro" id="IPR002110">
    <property type="entry name" value="Ankyrin_rpt"/>
</dbReference>
<feature type="region of interest" description="Disordered" evidence="6">
    <location>
        <begin position="1517"/>
        <end position="1537"/>
    </location>
</feature>
<dbReference type="EMBL" id="JARQWQ010000058">
    <property type="protein sequence ID" value="KAK2555996.1"/>
    <property type="molecule type" value="Genomic_DNA"/>
</dbReference>
<keyword evidence="1" id="KW-0547">Nucleotide-binding</keyword>
<keyword evidence="2" id="KW-0378">Hydrolase</keyword>
<dbReference type="InterPro" id="IPR039904">
    <property type="entry name" value="TRANK1"/>
</dbReference>
<feature type="repeat" description="TPR" evidence="5">
    <location>
        <begin position="185"/>
        <end position="218"/>
    </location>
</feature>
<accession>A0AAD9Q7W8</accession>
<dbReference type="SUPFAM" id="SSF48403">
    <property type="entry name" value="Ankyrin repeat"/>
    <property type="match status" value="1"/>
</dbReference>
<dbReference type="GO" id="GO:0005524">
    <property type="term" value="F:ATP binding"/>
    <property type="evidence" value="ECO:0007669"/>
    <property type="project" value="UniProtKB-KW"/>
</dbReference>
<feature type="compositionally biased region" description="Basic and acidic residues" evidence="6">
    <location>
        <begin position="1716"/>
        <end position="1734"/>
    </location>
</feature>
<reference evidence="7" key="2">
    <citation type="journal article" date="2023" name="Science">
        <title>Genomic signatures of disease resistance in endangered staghorn corals.</title>
        <authorList>
            <person name="Vollmer S.V."/>
            <person name="Selwyn J.D."/>
            <person name="Despard B.A."/>
            <person name="Roesel C.L."/>
        </authorList>
    </citation>
    <scope>NUCLEOTIDE SEQUENCE</scope>
    <source>
        <strain evidence="7">K2</strain>
    </source>
</reference>
<protein>
    <submittedName>
        <fullName evidence="7">TPR and ankyrin repeat-containing protein 1</fullName>
    </submittedName>
</protein>
<feature type="compositionally biased region" description="Basic residues" evidence="6">
    <location>
        <begin position="3345"/>
        <end position="3359"/>
    </location>
</feature>
<evidence type="ECO:0000256" key="3">
    <source>
        <dbReference type="ARBA" id="ARBA00022806"/>
    </source>
</evidence>
<dbReference type="InterPro" id="IPR027417">
    <property type="entry name" value="P-loop_NTPase"/>
</dbReference>
<evidence type="ECO:0000256" key="5">
    <source>
        <dbReference type="PROSITE-ProRule" id="PRU00339"/>
    </source>
</evidence>
<dbReference type="SUPFAM" id="SSF48452">
    <property type="entry name" value="TPR-like"/>
    <property type="match status" value="2"/>
</dbReference>
<dbReference type="Proteomes" id="UP001249851">
    <property type="component" value="Unassembled WGS sequence"/>
</dbReference>
<dbReference type="InterPro" id="IPR013986">
    <property type="entry name" value="DExx_box_DNA_helicase_dom_sf"/>
</dbReference>